<comment type="subcellular location">
    <subcellularLocation>
        <location evidence="2">Endosome membrane</location>
    </subcellularLocation>
    <subcellularLocation>
        <location evidence="1">Lysosome membrane</location>
        <topology evidence="1">Multi-pass membrane protein</topology>
    </subcellularLocation>
</comment>
<dbReference type="GO" id="GO:0005319">
    <property type="term" value="F:lipid transporter activity"/>
    <property type="evidence" value="ECO:0007669"/>
    <property type="project" value="TreeGrafter"/>
</dbReference>
<dbReference type="EMBL" id="GACK01007705">
    <property type="protein sequence ID" value="JAA57329.1"/>
    <property type="molecule type" value="mRNA"/>
</dbReference>
<organism evidence="23">
    <name type="scientific">Rhipicephalus pulchellus</name>
    <name type="common">Yellow backed tick</name>
    <name type="synonym">Dermacentor pulchellus</name>
    <dbReference type="NCBI Taxonomy" id="72859"/>
    <lineage>
        <taxon>Eukaryota</taxon>
        <taxon>Metazoa</taxon>
        <taxon>Ecdysozoa</taxon>
        <taxon>Arthropoda</taxon>
        <taxon>Chelicerata</taxon>
        <taxon>Arachnida</taxon>
        <taxon>Acari</taxon>
        <taxon>Parasitiformes</taxon>
        <taxon>Ixodida</taxon>
        <taxon>Ixodoidea</taxon>
        <taxon>Ixodidae</taxon>
        <taxon>Rhipicephalinae</taxon>
        <taxon>Rhipicephalus</taxon>
        <taxon>Rhipicephalus</taxon>
    </lineage>
</organism>
<feature type="transmembrane region" description="Helical" evidence="21">
    <location>
        <begin position="797"/>
        <end position="819"/>
    </location>
</feature>
<feature type="transmembrane region" description="Helical" evidence="21">
    <location>
        <begin position="1888"/>
        <end position="1907"/>
    </location>
</feature>
<keyword evidence="4" id="KW-0813">Transport</keyword>
<keyword evidence="5" id="KW-0488">Methylation</keyword>
<dbReference type="Pfam" id="PF23321">
    <property type="entry name" value="R1_ABCA1"/>
    <property type="match status" value="1"/>
</dbReference>
<dbReference type="GO" id="GO:0051247">
    <property type="term" value="P:positive regulation of protein metabolic process"/>
    <property type="evidence" value="ECO:0007669"/>
    <property type="project" value="UniProtKB-ARBA"/>
</dbReference>
<reference evidence="23" key="1">
    <citation type="submission" date="2012-11" db="EMBL/GenBank/DDBJ databases">
        <authorList>
            <person name="Lucero-Rivera Y.E."/>
            <person name="Tovar-Ramirez D."/>
        </authorList>
    </citation>
    <scope>NUCLEOTIDE SEQUENCE</scope>
    <source>
        <tissue evidence="23">Salivary gland</tissue>
    </source>
</reference>
<evidence type="ECO:0000256" key="17">
    <source>
        <dbReference type="ARBA" id="ARBA00059684"/>
    </source>
</evidence>
<feature type="region of interest" description="Disordered" evidence="20">
    <location>
        <begin position="1368"/>
        <end position="1397"/>
    </location>
</feature>
<feature type="domain" description="ABC transporter" evidence="22">
    <location>
        <begin position="1044"/>
        <end position="1275"/>
    </location>
</feature>
<dbReference type="GO" id="GO:0005765">
    <property type="term" value="C:lysosomal membrane"/>
    <property type="evidence" value="ECO:0007669"/>
    <property type="project" value="UniProtKB-SubCell"/>
</dbReference>
<proteinExistence type="evidence at transcript level"/>
<dbReference type="InterPro" id="IPR027417">
    <property type="entry name" value="P-loop_NTPase"/>
</dbReference>
<feature type="transmembrane region" description="Helical" evidence="21">
    <location>
        <begin position="1852"/>
        <end position="1876"/>
    </location>
</feature>
<keyword evidence="11" id="KW-0067">ATP-binding</keyword>
<evidence type="ECO:0000256" key="11">
    <source>
        <dbReference type="ARBA" id="ARBA00022840"/>
    </source>
</evidence>
<comment type="similarity">
    <text evidence="3">Belongs to the ABC transporter superfamily. ABCA family.</text>
</comment>
<feature type="transmembrane region" description="Helical" evidence="21">
    <location>
        <begin position="1919"/>
        <end position="1941"/>
    </location>
</feature>
<dbReference type="PANTHER" id="PTHR19229">
    <property type="entry name" value="ATP-BINDING CASSETTE TRANSPORTER SUBFAMILY A ABCA"/>
    <property type="match status" value="1"/>
</dbReference>
<dbReference type="PROSITE" id="PS50893">
    <property type="entry name" value="ABC_TRANSPORTER_2"/>
    <property type="match status" value="2"/>
</dbReference>
<dbReference type="InterPro" id="IPR056264">
    <property type="entry name" value="R2_ABCA1-4-like"/>
</dbReference>
<feature type="region of interest" description="Disordered" evidence="20">
    <location>
        <begin position="2389"/>
        <end position="2419"/>
    </location>
</feature>
<dbReference type="InterPro" id="IPR013525">
    <property type="entry name" value="ABC2_TM"/>
</dbReference>
<evidence type="ECO:0000313" key="23">
    <source>
        <dbReference type="EMBL" id="JAA57329.1"/>
    </source>
</evidence>
<dbReference type="InterPro" id="IPR017871">
    <property type="entry name" value="ABC_transporter-like_CS"/>
</dbReference>
<dbReference type="CDD" id="cd03263">
    <property type="entry name" value="ABC_subfamily_A"/>
    <property type="match status" value="2"/>
</dbReference>
<evidence type="ECO:0000256" key="5">
    <source>
        <dbReference type="ARBA" id="ARBA00022481"/>
    </source>
</evidence>
<dbReference type="FunFam" id="3.40.50.300:FF:000511">
    <property type="entry name" value="ATP-binding cassette, sub-family A (ABC1), member 2"/>
    <property type="match status" value="1"/>
</dbReference>
<evidence type="ECO:0000256" key="2">
    <source>
        <dbReference type="ARBA" id="ARBA00004608"/>
    </source>
</evidence>
<evidence type="ECO:0000256" key="1">
    <source>
        <dbReference type="ARBA" id="ARBA00004155"/>
    </source>
</evidence>
<keyword evidence="15" id="KW-0325">Glycoprotein</keyword>
<dbReference type="GO" id="GO:0010008">
    <property type="term" value="C:endosome membrane"/>
    <property type="evidence" value="ECO:0007669"/>
    <property type="project" value="UniProtKB-SubCell"/>
</dbReference>
<dbReference type="Pfam" id="PF12698">
    <property type="entry name" value="ABC2_membrane_3"/>
    <property type="match status" value="2"/>
</dbReference>
<name>L7M2J6_RHIPC</name>
<evidence type="ECO:0000256" key="20">
    <source>
        <dbReference type="SAM" id="MobiDB-lite"/>
    </source>
</evidence>
<dbReference type="GO" id="GO:0010556">
    <property type="term" value="P:regulation of macromolecule biosynthetic process"/>
    <property type="evidence" value="ECO:0007669"/>
    <property type="project" value="UniProtKB-ARBA"/>
</dbReference>
<keyword evidence="13 21" id="KW-1133">Transmembrane helix</keyword>
<evidence type="ECO:0000256" key="14">
    <source>
        <dbReference type="ARBA" id="ARBA00023136"/>
    </source>
</evidence>
<evidence type="ECO:0000256" key="18">
    <source>
        <dbReference type="ARBA" id="ARBA00068368"/>
    </source>
</evidence>
<evidence type="ECO:0000256" key="4">
    <source>
        <dbReference type="ARBA" id="ARBA00022448"/>
    </source>
</evidence>
<keyword evidence="7 21" id="KW-0812">Transmembrane</keyword>
<evidence type="ECO:0000256" key="6">
    <source>
        <dbReference type="ARBA" id="ARBA00022553"/>
    </source>
</evidence>
<dbReference type="PROSITE" id="PS00211">
    <property type="entry name" value="ABC_TRANSPORTER_1"/>
    <property type="match status" value="1"/>
</dbReference>
<evidence type="ECO:0000256" key="7">
    <source>
        <dbReference type="ARBA" id="ARBA00022692"/>
    </source>
</evidence>
<protein>
    <recommendedName>
        <fullName evidence="18">ATP-binding cassette sub-family A member 2</fullName>
    </recommendedName>
    <alternativeName>
        <fullName evidence="19">ATP-binding cassette transporter 2</fullName>
    </alternativeName>
</protein>
<feature type="compositionally biased region" description="Basic and acidic residues" evidence="20">
    <location>
        <begin position="1388"/>
        <end position="1397"/>
    </location>
</feature>
<evidence type="ECO:0000259" key="22">
    <source>
        <dbReference type="PROSITE" id="PS50893"/>
    </source>
</evidence>
<dbReference type="SMART" id="SM00382">
    <property type="entry name" value="AAA"/>
    <property type="match status" value="2"/>
</dbReference>
<feature type="transmembrane region" description="Helical" evidence="21">
    <location>
        <begin position="831"/>
        <end position="853"/>
    </location>
</feature>
<dbReference type="Gene3D" id="3.40.50.300">
    <property type="entry name" value="P-loop containing nucleotide triphosphate hydrolases"/>
    <property type="match status" value="2"/>
</dbReference>
<keyword evidence="9" id="KW-0547">Nucleotide-binding</keyword>
<accession>L7M2J6</accession>
<evidence type="ECO:0000256" key="19">
    <source>
        <dbReference type="ARBA" id="ARBA00083139"/>
    </source>
</evidence>
<keyword evidence="14 21" id="KW-0472">Membrane</keyword>
<comment type="function">
    <text evidence="17">Probable lipid transporter that modulates cholesterol sequestration in the late endosome/lysosome by regulating the intracellular sphingolipid metabolism, in turn participates in cholesterol homeostasis. May alter the transbilayer distribution of ceramide in the intraluminal membrane lipid bilayer, favoring its retention in the outer leaflet that results in increased acid ceramidase activity in the late endosome/lysosome, facilitating ceramide deacylation to sphingosine leading to the sequestration of free cholesterol in lysosomes. In addition regulates amyloid-beta production either by activating a signaling pathway that regulates amyloid precursor protein transcription through the modulation of sphingolipid metabolism or through its role in gamma-secretase processing of APP. May play a role in myelin formation.</text>
</comment>
<evidence type="ECO:0000256" key="10">
    <source>
        <dbReference type="ARBA" id="ARBA00022753"/>
    </source>
</evidence>
<feature type="transmembrane region" description="Helical" evidence="21">
    <location>
        <begin position="23"/>
        <end position="42"/>
    </location>
</feature>
<evidence type="ECO:0000256" key="3">
    <source>
        <dbReference type="ARBA" id="ARBA00008869"/>
    </source>
</evidence>
<keyword evidence="6" id="KW-0597">Phosphoprotein</keyword>
<keyword evidence="16" id="KW-0458">Lysosome</keyword>
<feature type="transmembrane region" description="Helical" evidence="21">
    <location>
        <begin position="1808"/>
        <end position="1831"/>
    </location>
</feature>
<evidence type="ECO:0000256" key="16">
    <source>
        <dbReference type="ARBA" id="ARBA00023228"/>
    </source>
</evidence>
<dbReference type="GO" id="GO:0005524">
    <property type="term" value="F:ATP binding"/>
    <property type="evidence" value="ECO:0007669"/>
    <property type="project" value="UniProtKB-KW"/>
</dbReference>
<keyword evidence="8" id="KW-0677">Repeat</keyword>
<dbReference type="GO" id="GO:0140359">
    <property type="term" value="F:ABC-type transporter activity"/>
    <property type="evidence" value="ECO:0007669"/>
    <property type="project" value="InterPro"/>
</dbReference>
<dbReference type="FunFam" id="3.40.50.300:FF:000612">
    <property type="entry name" value="ATP-binding cassette, sub-family A (ABC1), member 2"/>
    <property type="match status" value="1"/>
</dbReference>
<dbReference type="InterPro" id="IPR003593">
    <property type="entry name" value="AAA+_ATPase"/>
</dbReference>
<feature type="transmembrane region" description="Helical" evidence="21">
    <location>
        <begin position="940"/>
        <end position="961"/>
    </location>
</feature>
<evidence type="ECO:0000256" key="8">
    <source>
        <dbReference type="ARBA" id="ARBA00022737"/>
    </source>
</evidence>
<dbReference type="GO" id="GO:0016887">
    <property type="term" value="F:ATP hydrolysis activity"/>
    <property type="evidence" value="ECO:0007669"/>
    <property type="project" value="InterPro"/>
</dbReference>
<reference evidence="23" key="2">
    <citation type="journal article" date="2015" name="J. Proteomics">
        <title>Sexual differences in the sialomes of the zebra tick, Rhipicephalus pulchellus.</title>
        <authorList>
            <person name="Tan A.W."/>
            <person name="Francischetti I.M."/>
            <person name="Slovak M."/>
            <person name="Kini R.M."/>
            <person name="Ribeiro J.M."/>
        </authorList>
    </citation>
    <scope>NUCLEOTIDE SEQUENCE</scope>
    <source>
        <tissue evidence="23">Salivary gland</tissue>
    </source>
</reference>
<dbReference type="Pfam" id="PF00005">
    <property type="entry name" value="ABC_tran"/>
    <property type="match status" value="2"/>
</dbReference>
<keyword evidence="12" id="KW-1278">Translocase</keyword>
<feature type="compositionally biased region" description="Acidic residues" evidence="20">
    <location>
        <begin position="2410"/>
        <end position="2419"/>
    </location>
</feature>
<dbReference type="InterPro" id="IPR026082">
    <property type="entry name" value="ABCA"/>
</dbReference>
<dbReference type="SUPFAM" id="SSF52540">
    <property type="entry name" value="P-loop containing nucleoside triphosphate hydrolases"/>
    <property type="match status" value="2"/>
</dbReference>
<feature type="domain" description="ABC transporter" evidence="22">
    <location>
        <begin position="2070"/>
        <end position="2302"/>
    </location>
</feature>
<dbReference type="InterPro" id="IPR003439">
    <property type="entry name" value="ABC_transporter-like_ATP-bd"/>
</dbReference>
<keyword evidence="10" id="KW-0967">Endosome</keyword>
<evidence type="ECO:0000256" key="9">
    <source>
        <dbReference type="ARBA" id="ARBA00022741"/>
    </source>
</evidence>
<sequence length="2440" mass="275782">MGFCLQLRLLLWKNYTLKKRKPLVLLFELVIPLVLFFILIGIRKKQPAYPVGSSSFPAFPLPSAGVIAVMQAFCDNGVRDSNGFATFPNSTVTPFLERLKNVSKHHNFFLPGFTLGDLDLIPSIFKTIVEDPIALHDCFAQAPAMRVDYFLKDPDELKDFLSANLSLPSRDLDVLFNSSVDMRQVYFSLFGQPFKKHPGESLEPGPSAFEDQQHHFSARQAASNAPVFLVVPSFLPGLHLLSFQHLEFILKLMRTYPHESAHLLSVLRWVLDTDHSQPPPKIDPEEAASSLVALLLSPEVLRASFCEYHEMPNVFMLNASTSAESIADLQMHFCNLTSSEAALLSSELKRQVDRKKLAETLALDHWNLSVAHKRMEKLADDLHRFNLFETAVQEISELALELPQDACHNLNDTNSTLPHNGTILEDESTSSNSRQILDQVKRTKPQYGLLRIWLGMQRMVCGKVEKSEASMSSDDEDINLNIGISEYQKEQIGILVHVLYSNPKVLYTPNNTAANLIVHKANETFRLLDTVTQYAKKMLNISRDIRDYLAQNSSDYSLAMLKHMRDNLRHYPLVLDVAHSQALREFARGNGASVIEDKEAFLHRLDVIDNAACSWIALMSGLSLNMFRGFSSEEDLMAYFKNKAYFDNVTILASVLFNMDHNGSMPRHMTYTIRQNASFTPTTNLMRSRFWFPGPRNWGYEYYQFGFVWLQDILERAMVNVYAGRDVTEPGTYIHQFPYPCYIQDQFLFMIEHVMPLCMAISWVYSVAMLVQNVVYEKEKRLKEVMKTMGLNNAVHWLAWFITSFIQMTITAAVLTALLKYGRVLTYSNPLIFFLVLEIFVIANIAFSFLVSVLYSKAKLAAACAGIIYFLTYVPYMYIAVREEAAHNNIPAWLKSLASLLSTTAFGLGAKYFAFYEEVGVGVQWANIGISPLEDDTFSLAHVAFMMLIDAFIYSLLVWYIENVHPGSYGLPRPWYFPLTHSYWFGGGRHDLEYGSLRYFWRKLLRKHVAHLSVTEEEQACAMEGRTADSGFFEPDPSELPLGVCIDNLVKIYKDGKKLAVNKLSLNLYEGQITSFLGHNGAGKTTTMSILTGLFPPTSGYATIYGHDIRTEMDVIRQSMGMCPQHNVLFDELTVEEHLWFYARLKHTPDINIKDETEKIIQDLGLPLKRFSKVDCLSGGMKRKLSVAIAFVGGSRVVILDEPTAGVDPYSRRAIWDLILKYKKERTILLSTHHMDEADVLGDRIAVISHGQLRCCGTSLFLKNNLGKGYHLTLVKQPPRHISGDPAAECCEKAVTLFIRQHVETAALVSETQHELHYILPLFELRKGSFEKLFSALETSLADLGVSSYGIKNTTLEEVFLKVAEEASRSDSENYDESPMKPKVVSSNHEEGSTYAEEKQPLTEFGYSLAELSGSSGGDVDEASQWNGYTNTGEEPTAGGSWVGNGRRVEGKLLLVQQLSAILLKRYYCTRRNWKGLFSQILLPAFFVSIAMSVALTAPHVEDPPPLTLSPSRYYNYTQPRGNVVPYAFRDEPRPKWNLDADAQHLAATLRLPSGVGATCVLLWPLNGSSSILVPSSNANYSERSLDWDMLDAFEPECRSVFVPGLPLDNFVPPLPTVESPTGDSVDVTTSPGNIFHLVNISKPVKEGKERFYPYCHCSSDKTGYVCEPYGFQDPPMFRALTGDILLDISSQNEHEYYLYTTDMYRLRRYGAFSFGLSRDYVPSTFGEDAPPLFRKIAVRDVAKVWYNNKGYHAMPTYVNSINNAILRANLPPEKGHPSTYGITVVNHPMTDTSFLLSKDQILQGTDVLIAIFIIVAMSFVPASFVLFLVYERYTKAKHLQIVSGVNPVVYWLANYFWDICSYVVPATCCVLILLIFDIPAYTSAKNFPAVLSLFLLYGWSITPVMYPVSFVFKEPSTAYIFLIVINLFVGITCIVTSFLLEVFSYDAYLGEVHHLLKAIFLMFPNYCLGRGLMDIAFNEYQNFFLFKTGRYDRMRSPFAWDLVTRNLLAMALSGMLFLVLTLLLEFNFFLKPKKVIVPEALNITEDEDVQKERRRVLSGQTDSAALCLVNLTKIYHTRKLGKHLAVDRLCLRIPKGECFGLLGVNGAGKSTTFKMLTGDTEITSGDAYLNGHSVSRELNKAQQYIGYCPQFDALYDELTAKEHLRLYSRFRGIPVKEENKVIEWTLQKLGLMSYADRVVGTYSGGNKRKLSTAIALLGGPPVIYLDEPTTGMDPYTRRFLWDLIQDLVRGGRSVILTSHSMEECEALCTRLAIMVNGHFKCLGSIQHLKNRFGEGYCITVRTRGTSHDAIAAWFHRVFHNAMLKEQHFNMLQYELKSENISLAYVFCQMEQALVELPIEEYSVCQNTLDNVFINFVKQQSERGRELKFWSSTGKPPVKKSQAGLPLDDTIGDSDDEEDIGERLQRSQSHLAFLNMDVDC</sequence>
<feature type="transmembrane region" description="Helical" evidence="21">
    <location>
        <begin position="754"/>
        <end position="776"/>
    </location>
</feature>
<feature type="transmembrane region" description="Helical" evidence="21">
    <location>
        <begin position="2008"/>
        <end position="2031"/>
    </location>
</feature>
<dbReference type="PANTHER" id="PTHR19229:SF36">
    <property type="entry name" value="ATP-BINDING CASSETTE SUB-FAMILY A MEMBER 2"/>
    <property type="match status" value="1"/>
</dbReference>
<feature type="transmembrane region" description="Helical" evidence="21">
    <location>
        <begin position="860"/>
        <end position="879"/>
    </location>
</feature>
<evidence type="ECO:0000256" key="12">
    <source>
        <dbReference type="ARBA" id="ARBA00022967"/>
    </source>
</evidence>
<evidence type="ECO:0000256" key="15">
    <source>
        <dbReference type="ARBA" id="ARBA00023180"/>
    </source>
</evidence>
<evidence type="ECO:0000256" key="21">
    <source>
        <dbReference type="SAM" id="Phobius"/>
    </source>
</evidence>
<evidence type="ECO:0000256" key="13">
    <source>
        <dbReference type="ARBA" id="ARBA00022989"/>
    </source>
</evidence>